<reference evidence="1 2" key="1">
    <citation type="submission" date="2018-09" db="EMBL/GenBank/DDBJ databases">
        <title>Genomic investigation of the strawberry pathogen Phytophthora fragariae indicates pathogenicity is determined by transcriptional variation in three key races.</title>
        <authorList>
            <person name="Adams T.M."/>
            <person name="Armitage A.D."/>
            <person name="Sobczyk M.K."/>
            <person name="Bates H.J."/>
            <person name="Dunwell J.M."/>
            <person name="Nellist C.F."/>
            <person name="Harrison R.J."/>
        </authorList>
    </citation>
    <scope>NUCLEOTIDE SEQUENCE [LARGE SCALE GENOMIC DNA]</scope>
    <source>
        <strain evidence="1 2">SCRP245</strain>
    </source>
</reference>
<gene>
    <name evidence="1" type="ORF">PF011_g22135</name>
</gene>
<organism evidence="1 2">
    <name type="scientific">Phytophthora fragariae</name>
    <dbReference type="NCBI Taxonomy" id="53985"/>
    <lineage>
        <taxon>Eukaryota</taxon>
        <taxon>Sar</taxon>
        <taxon>Stramenopiles</taxon>
        <taxon>Oomycota</taxon>
        <taxon>Peronosporomycetes</taxon>
        <taxon>Peronosporales</taxon>
        <taxon>Peronosporaceae</taxon>
        <taxon>Phytophthora</taxon>
    </lineage>
</organism>
<protein>
    <submittedName>
        <fullName evidence="1">Uncharacterized protein</fullName>
    </submittedName>
</protein>
<sequence length="377" mass="41245">MNFMVPAGIRLDLADGSVCLPDEVKIQLSGRRQLYNDKARMLRLDQHSQVNVGESVEIPLRFRASDQEKLWLTRGDRWVRSLVSGPVKIKYVEITNISDPKIILQRDERIGLWLAGDRSDRDAVYETPLEPAVKRPSYPTPRAILKRNPVTVIVQDKSTPAGNAQVSDPIVQAKTESIGEVATPEQIVEAVTGVVGEVPISESITKAEPPGEVPIAGPIVKAEPPGEVPIPEQIVEAETGLVEEVPISESITKAEPPGEVPIPEQIVEAETGVVREVPISESTAKPGLPEDTTATDQAYFHEGGGVSAEDFERELAVIPEIVISLTDEVSIEDIKVGDLTMNTPEEIDRLRQMIWRKKHLLIGKGNAPPPPLGGRRR</sequence>
<dbReference type="AlphaFoldDB" id="A0A6A3IGR2"/>
<comment type="caution">
    <text evidence="1">The sequence shown here is derived from an EMBL/GenBank/DDBJ whole genome shotgun (WGS) entry which is preliminary data.</text>
</comment>
<evidence type="ECO:0000313" key="1">
    <source>
        <dbReference type="EMBL" id="KAE8981171.1"/>
    </source>
</evidence>
<proteinExistence type="predicted"/>
<name>A0A6A3IGR2_9STRA</name>
<dbReference type="Proteomes" id="UP000460718">
    <property type="component" value="Unassembled WGS sequence"/>
</dbReference>
<evidence type="ECO:0000313" key="2">
    <source>
        <dbReference type="Proteomes" id="UP000460718"/>
    </source>
</evidence>
<dbReference type="EMBL" id="QXFW01002181">
    <property type="protein sequence ID" value="KAE8981171.1"/>
    <property type="molecule type" value="Genomic_DNA"/>
</dbReference>
<accession>A0A6A3IGR2</accession>